<comment type="cofactor">
    <cofactor evidence="7">
        <name>Zn(2+)</name>
        <dbReference type="ChEBI" id="CHEBI:29105"/>
    </cofactor>
    <text evidence="7">Binds 1 zinc ion.</text>
</comment>
<reference evidence="9 10" key="1">
    <citation type="submission" date="2023-04" db="EMBL/GenBank/DDBJ databases">
        <title>Marinobulbifer ophiurae gen. nov., sp. Nov., isolate from tissue of brittle star Ophioplocus japonicus.</title>
        <authorList>
            <person name="Kawano K."/>
            <person name="Sawayama S."/>
            <person name="Nakagawa S."/>
        </authorList>
    </citation>
    <scope>NUCLEOTIDE SEQUENCE [LARGE SCALE GENOMIC DNA]</scope>
    <source>
        <strain evidence="9 10">NKW57</strain>
    </source>
</reference>
<evidence type="ECO:0000259" key="8">
    <source>
        <dbReference type="Pfam" id="PF01432"/>
    </source>
</evidence>
<dbReference type="PANTHER" id="PTHR43660">
    <property type="entry name" value="DIPEPTIDYL CARBOXYPEPTIDASE"/>
    <property type="match status" value="1"/>
</dbReference>
<name>A0ABQ6M220_9GAMM</name>
<comment type="caution">
    <text evidence="9">The sequence shown here is derived from an EMBL/GenBank/DDBJ whole genome shotgun (WGS) entry which is preliminary data.</text>
</comment>
<accession>A0ABQ6M220</accession>
<dbReference type="InterPro" id="IPR024077">
    <property type="entry name" value="Neurolysin/TOP_dom2"/>
</dbReference>
<dbReference type="EMBL" id="BSYJ01000006">
    <property type="protein sequence ID" value="GMG88339.1"/>
    <property type="molecule type" value="Genomic_DNA"/>
</dbReference>
<evidence type="ECO:0000313" key="9">
    <source>
        <dbReference type="EMBL" id="GMG88339.1"/>
    </source>
</evidence>
<evidence type="ECO:0000256" key="1">
    <source>
        <dbReference type="ARBA" id="ARBA00006040"/>
    </source>
</evidence>
<evidence type="ECO:0000256" key="3">
    <source>
        <dbReference type="ARBA" id="ARBA00022723"/>
    </source>
</evidence>
<dbReference type="SUPFAM" id="SSF55486">
    <property type="entry name" value="Metalloproteases ('zincins'), catalytic domain"/>
    <property type="match status" value="1"/>
</dbReference>
<keyword evidence="6 7" id="KW-0482">Metalloprotease</keyword>
<dbReference type="CDD" id="cd06456">
    <property type="entry name" value="M3A_DCP"/>
    <property type="match status" value="1"/>
</dbReference>
<keyword evidence="5 7" id="KW-0862">Zinc</keyword>
<organism evidence="9 10">
    <name type="scientific">Biformimicrobium ophioploci</name>
    <dbReference type="NCBI Taxonomy" id="3036711"/>
    <lineage>
        <taxon>Bacteria</taxon>
        <taxon>Pseudomonadati</taxon>
        <taxon>Pseudomonadota</taxon>
        <taxon>Gammaproteobacteria</taxon>
        <taxon>Cellvibrionales</taxon>
        <taxon>Microbulbiferaceae</taxon>
        <taxon>Biformimicrobium</taxon>
    </lineage>
</organism>
<evidence type="ECO:0000256" key="4">
    <source>
        <dbReference type="ARBA" id="ARBA00022801"/>
    </source>
</evidence>
<comment type="similarity">
    <text evidence="1 7">Belongs to the peptidase M3 family.</text>
</comment>
<evidence type="ECO:0000256" key="2">
    <source>
        <dbReference type="ARBA" id="ARBA00022670"/>
    </source>
</evidence>
<dbReference type="Gene3D" id="1.10.1370.10">
    <property type="entry name" value="Neurolysin, domain 3"/>
    <property type="match status" value="1"/>
</dbReference>
<dbReference type="InterPro" id="IPR045090">
    <property type="entry name" value="Pept_M3A_M3B"/>
</dbReference>
<dbReference type="InterPro" id="IPR024079">
    <property type="entry name" value="MetalloPept_cat_dom_sf"/>
</dbReference>
<keyword evidence="2 7" id="KW-0645">Protease</keyword>
<evidence type="ECO:0000256" key="6">
    <source>
        <dbReference type="ARBA" id="ARBA00023049"/>
    </source>
</evidence>
<dbReference type="InterPro" id="IPR001567">
    <property type="entry name" value="Pept_M3A_M3B_dom"/>
</dbReference>
<keyword evidence="3 7" id="KW-0479">Metal-binding</keyword>
<proteinExistence type="inferred from homology"/>
<dbReference type="InterPro" id="IPR034005">
    <property type="entry name" value="M3A_DCP"/>
</dbReference>
<dbReference type="Gene3D" id="3.40.390.10">
    <property type="entry name" value="Collagenase (Catalytic Domain)"/>
    <property type="match status" value="1"/>
</dbReference>
<dbReference type="Pfam" id="PF01432">
    <property type="entry name" value="Peptidase_M3"/>
    <property type="match status" value="1"/>
</dbReference>
<evidence type="ECO:0000256" key="7">
    <source>
        <dbReference type="RuleBase" id="RU003435"/>
    </source>
</evidence>
<keyword evidence="4 7" id="KW-0378">Hydrolase</keyword>
<feature type="domain" description="Peptidase M3A/M3B catalytic" evidence="8">
    <location>
        <begin position="287"/>
        <end position="732"/>
    </location>
</feature>
<evidence type="ECO:0000313" key="10">
    <source>
        <dbReference type="Proteomes" id="UP001224392"/>
    </source>
</evidence>
<evidence type="ECO:0000256" key="5">
    <source>
        <dbReference type="ARBA" id="ARBA00022833"/>
    </source>
</evidence>
<gene>
    <name evidence="9" type="ORF">MNKW57_26600</name>
</gene>
<keyword evidence="10" id="KW-1185">Reference proteome</keyword>
<sequence>MTNFFTTVADYERRNMKKTLLASAVSAFVLLGCTEKNQSPEAGLSDAKPEIQEIESATAAEVNPLLTEWKTDFGVPPFNLIQDSHYEPAFEAAFEAHKAEIAEILADTAEPTFANTIEALERSGSSLTRVSNVFYAVNGAHSNDVIRDVAKRIAPKMSAHLSDITLNEALFKRVNAVYQQSKDLGLNAEQTRLLENTYKQFVRAGANLSETDKQRVREIDSRLSELSQQFGQNVLKETNEFIVIVDKLEDIEDLPQSLINAAADLAAKNDAEGKWAFNLARPSINPVLQYSSNRELRKKLFEGYAMRGNNGNAEDNKAIASEMAALRVERANIMGHDNHASFVLERNVAENPENVMGLLDKIWPAALQKAELEAADLQAALKADTGETDLQGWDWRYYTEKVRKAKYDLDENELRPYFEVNIVRDGVFDTANKLFGLTFTERNDLPKWHESQQVFEVKEANGDHIGIVYFDYFARDSKRGGAWMNHLRKQSNLDGYVHPIVTNNFNYPPASEGSPSLLSLSEAETFFHEFGHALHGLLSDVTYESLSGTSTPRDFVEFPSQVFENWMTKPEVLKGFAKHYETGEPIPDALIEKINKASQFNQGFATVEYLGAALLDMSWHTLESTDKPDALALEEAAMARIGMIDEIIPRYRSTYFNHIFAGGYSSGYYSYIWSEIMDADAFAAFEETSLFDQETAQKYREHILSKGGTKPGMDLYIDFRGRKPEIKPLLVKRGLE</sequence>
<dbReference type="Gene3D" id="1.20.1050.40">
    <property type="entry name" value="Endopeptidase. Chain P, domain 1"/>
    <property type="match status" value="1"/>
</dbReference>
<dbReference type="Proteomes" id="UP001224392">
    <property type="component" value="Unassembled WGS sequence"/>
</dbReference>
<dbReference type="PANTHER" id="PTHR43660:SF1">
    <property type="entry name" value="DIPEPTIDYL CARBOXYPEPTIDASE"/>
    <property type="match status" value="1"/>
</dbReference>
<protein>
    <submittedName>
        <fullName evidence="9">M3 family metallopeptidase</fullName>
    </submittedName>
</protein>
<dbReference type="InterPro" id="IPR024080">
    <property type="entry name" value="Neurolysin/TOP_N"/>
</dbReference>